<keyword evidence="2" id="KW-1185">Reference proteome</keyword>
<sequence length="173" mass="18777">MGARVFGATLIWAARLIGTGTFGCGSVIVEGEDFVAENITFENSSPEGSGQAVAIRVTADRCAFYNCRFFGWQILLEVQVDGGYSSRFDMDSTGNELALVPLEPSRSSLTIAGGPTMSNGHSTGYRFNQYQGSSLGSALTNMDEGYDSCNTVKKRREGRFGWITESGKYLLYK</sequence>
<reference evidence="2" key="1">
    <citation type="journal article" date="2023" name="G3 (Bethesda)">
        <title>Genome assembly and association tests identify interacting loci associated with vigor, precocity, and sex in interspecific pistachio rootstocks.</title>
        <authorList>
            <person name="Palmer W."/>
            <person name="Jacygrad E."/>
            <person name="Sagayaradj S."/>
            <person name="Cavanaugh K."/>
            <person name="Han R."/>
            <person name="Bertier L."/>
            <person name="Beede B."/>
            <person name="Kafkas S."/>
            <person name="Golino D."/>
            <person name="Preece J."/>
            <person name="Michelmore R."/>
        </authorList>
    </citation>
    <scope>NUCLEOTIDE SEQUENCE [LARGE SCALE GENOMIC DNA]</scope>
</reference>
<evidence type="ECO:0000313" key="2">
    <source>
        <dbReference type="Proteomes" id="UP001163603"/>
    </source>
</evidence>
<name>A0ACC0XJI1_9ROSI</name>
<proteinExistence type="predicted"/>
<evidence type="ECO:0000313" key="1">
    <source>
        <dbReference type="EMBL" id="KAJ0018459.1"/>
    </source>
</evidence>
<organism evidence="1 2">
    <name type="scientific">Pistacia integerrima</name>
    <dbReference type="NCBI Taxonomy" id="434235"/>
    <lineage>
        <taxon>Eukaryota</taxon>
        <taxon>Viridiplantae</taxon>
        <taxon>Streptophyta</taxon>
        <taxon>Embryophyta</taxon>
        <taxon>Tracheophyta</taxon>
        <taxon>Spermatophyta</taxon>
        <taxon>Magnoliopsida</taxon>
        <taxon>eudicotyledons</taxon>
        <taxon>Gunneridae</taxon>
        <taxon>Pentapetalae</taxon>
        <taxon>rosids</taxon>
        <taxon>malvids</taxon>
        <taxon>Sapindales</taxon>
        <taxon>Anacardiaceae</taxon>
        <taxon>Pistacia</taxon>
    </lineage>
</organism>
<protein>
    <submittedName>
        <fullName evidence="1">Uncharacterized protein</fullName>
    </submittedName>
</protein>
<dbReference type="EMBL" id="CM047747">
    <property type="protein sequence ID" value="KAJ0018459.1"/>
    <property type="molecule type" value="Genomic_DNA"/>
</dbReference>
<gene>
    <name evidence="1" type="ORF">Pint_10773</name>
</gene>
<accession>A0ACC0XJI1</accession>
<dbReference type="Proteomes" id="UP001163603">
    <property type="component" value="Chromosome 12"/>
</dbReference>
<comment type="caution">
    <text evidence="1">The sequence shown here is derived from an EMBL/GenBank/DDBJ whole genome shotgun (WGS) entry which is preliminary data.</text>
</comment>